<name>A0AAN7B4V6_9PEZI</name>
<comment type="caution">
    <text evidence="2">The sequence shown here is derived from an EMBL/GenBank/DDBJ whole genome shotgun (WGS) entry which is preliminary data.</text>
</comment>
<feature type="region of interest" description="Disordered" evidence="1">
    <location>
        <begin position="161"/>
        <end position="183"/>
    </location>
</feature>
<sequence length="299" mass="33190">MTGTEAKALITLTTLKSPQRPHKRKLGICNHSAGRVPTATQYRDLNPWFTCHSVQRYDRKRVTGKTYSDTISTQRKRKTPHNRVGLSLPLSTNPPPFFQFHCLLAWLKNCIQRQRTRIRGHGIQTGQSDCPEYRTVRREPSPDALQSHELHAEKIIIVGPLGPVRSPSTEPSRLRNSTSGYSTGQPCPARGCKNGGTKYKVQGEKGNNTCKRILLSTTQPRTQLAPSKLKSSRVVVAAAAASPKSKLKEAVEAELGQNGTFVARSASMLPIHVLESTHASKHARQQPRHSSVWQTSHVF</sequence>
<dbReference type="Proteomes" id="UP001301769">
    <property type="component" value="Unassembled WGS sequence"/>
</dbReference>
<evidence type="ECO:0000256" key="1">
    <source>
        <dbReference type="SAM" id="MobiDB-lite"/>
    </source>
</evidence>
<feature type="compositionally biased region" description="Polar residues" evidence="1">
    <location>
        <begin position="288"/>
        <end position="299"/>
    </location>
</feature>
<evidence type="ECO:0000313" key="3">
    <source>
        <dbReference type="Proteomes" id="UP001301769"/>
    </source>
</evidence>
<protein>
    <submittedName>
        <fullName evidence="2">Uncharacterized protein</fullName>
    </submittedName>
</protein>
<keyword evidence="3" id="KW-1185">Reference proteome</keyword>
<dbReference type="EMBL" id="MU858252">
    <property type="protein sequence ID" value="KAK4208240.1"/>
    <property type="molecule type" value="Genomic_DNA"/>
</dbReference>
<feature type="region of interest" description="Disordered" evidence="1">
    <location>
        <begin position="278"/>
        <end position="299"/>
    </location>
</feature>
<accession>A0AAN7B4V6</accession>
<feature type="compositionally biased region" description="Polar residues" evidence="1">
    <location>
        <begin position="166"/>
        <end position="183"/>
    </location>
</feature>
<gene>
    <name evidence="2" type="ORF">QBC37DRAFT_486966</name>
</gene>
<evidence type="ECO:0000313" key="2">
    <source>
        <dbReference type="EMBL" id="KAK4208240.1"/>
    </source>
</evidence>
<reference evidence="2" key="2">
    <citation type="submission" date="2023-05" db="EMBL/GenBank/DDBJ databases">
        <authorList>
            <consortium name="Lawrence Berkeley National Laboratory"/>
            <person name="Steindorff A."/>
            <person name="Hensen N."/>
            <person name="Bonometti L."/>
            <person name="Westerberg I."/>
            <person name="Brannstrom I.O."/>
            <person name="Guillou S."/>
            <person name="Cros-Aarteil S."/>
            <person name="Calhoun S."/>
            <person name="Haridas S."/>
            <person name="Kuo A."/>
            <person name="Mondo S."/>
            <person name="Pangilinan J."/>
            <person name="Riley R."/>
            <person name="Labutti K."/>
            <person name="Andreopoulos B."/>
            <person name="Lipzen A."/>
            <person name="Chen C."/>
            <person name="Yanf M."/>
            <person name="Daum C."/>
            <person name="Ng V."/>
            <person name="Clum A."/>
            <person name="Ohm R."/>
            <person name="Martin F."/>
            <person name="Silar P."/>
            <person name="Natvig D."/>
            <person name="Lalanne C."/>
            <person name="Gautier V."/>
            <person name="Ament-Velasquez S.L."/>
            <person name="Kruys A."/>
            <person name="Hutchinson M.I."/>
            <person name="Powell A.J."/>
            <person name="Barry K."/>
            <person name="Miller A.N."/>
            <person name="Grigoriev I.V."/>
            <person name="Debuchy R."/>
            <person name="Gladieux P."/>
            <person name="Thoren M.H."/>
            <person name="Johannesson H."/>
        </authorList>
    </citation>
    <scope>NUCLEOTIDE SEQUENCE</scope>
    <source>
        <strain evidence="2">PSN293</strain>
    </source>
</reference>
<reference evidence="2" key="1">
    <citation type="journal article" date="2023" name="Mol. Phylogenet. Evol.">
        <title>Genome-scale phylogeny and comparative genomics of the fungal order Sordariales.</title>
        <authorList>
            <person name="Hensen N."/>
            <person name="Bonometti L."/>
            <person name="Westerberg I."/>
            <person name="Brannstrom I.O."/>
            <person name="Guillou S."/>
            <person name="Cros-Aarteil S."/>
            <person name="Calhoun S."/>
            <person name="Haridas S."/>
            <person name="Kuo A."/>
            <person name="Mondo S."/>
            <person name="Pangilinan J."/>
            <person name="Riley R."/>
            <person name="LaButti K."/>
            <person name="Andreopoulos B."/>
            <person name="Lipzen A."/>
            <person name="Chen C."/>
            <person name="Yan M."/>
            <person name="Daum C."/>
            <person name="Ng V."/>
            <person name="Clum A."/>
            <person name="Steindorff A."/>
            <person name="Ohm R.A."/>
            <person name="Martin F."/>
            <person name="Silar P."/>
            <person name="Natvig D.O."/>
            <person name="Lalanne C."/>
            <person name="Gautier V."/>
            <person name="Ament-Velasquez S.L."/>
            <person name="Kruys A."/>
            <person name="Hutchinson M.I."/>
            <person name="Powell A.J."/>
            <person name="Barry K."/>
            <person name="Miller A.N."/>
            <person name="Grigoriev I.V."/>
            <person name="Debuchy R."/>
            <person name="Gladieux P."/>
            <person name="Hiltunen Thoren M."/>
            <person name="Johannesson H."/>
        </authorList>
    </citation>
    <scope>NUCLEOTIDE SEQUENCE</scope>
    <source>
        <strain evidence="2">PSN293</strain>
    </source>
</reference>
<proteinExistence type="predicted"/>
<organism evidence="2 3">
    <name type="scientific">Rhypophila decipiens</name>
    <dbReference type="NCBI Taxonomy" id="261697"/>
    <lineage>
        <taxon>Eukaryota</taxon>
        <taxon>Fungi</taxon>
        <taxon>Dikarya</taxon>
        <taxon>Ascomycota</taxon>
        <taxon>Pezizomycotina</taxon>
        <taxon>Sordariomycetes</taxon>
        <taxon>Sordariomycetidae</taxon>
        <taxon>Sordariales</taxon>
        <taxon>Naviculisporaceae</taxon>
        <taxon>Rhypophila</taxon>
    </lineage>
</organism>
<dbReference type="AlphaFoldDB" id="A0AAN7B4V6"/>